<dbReference type="PRINTS" id="PR00368">
    <property type="entry name" value="FADPNR"/>
</dbReference>
<dbReference type="Gene3D" id="3.50.50.60">
    <property type="entry name" value="FAD/NAD(P)-binding domain"/>
    <property type="match status" value="2"/>
</dbReference>
<protein>
    <submittedName>
        <fullName evidence="14">FAD-dependent oxidoreductase</fullName>
    </submittedName>
</protein>
<dbReference type="InterPro" id="IPR032816">
    <property type="entry name" value="VTT_dom"/>
</dbReference>
<evidence type="ECO:0000259" key="13">
    <source>
        <dbReference type="Pfam" id="PF09335"/>
    </source>
</evidence>
<keyword evidence="4 9" id="KW-0274">FAD</keyword>
<sequence length="731" mass="78144">MSSPAQQPTPGAALGRLLLIALLLAGVGLFFGQGWYRQLDLAALQASREQLLAWRQAAPLASAAAFVAVYVLVTGLSLPGATVLTLAGGAIFGLLQGTVLVSIGSTLGATAACLLARTLLREPVRRRFGQRLGPIEAGVRRDGTAYLLSLRLVPVVPFVLVNLLMGLTPMPLLPFALVSQLGMLPATLVYVNAGTQLGQLTSLSGLLSPALLASFALLGLLPWIVKLLLGRWRLWRLYRPWPRPRRFDRNLIVIGAGAAGLVTAYIAATVRAKVTLVEQHRMGGDCLNTGCVPSKALISTARLAARLRHADRYGLTPQEPRVELRRVLERVRQKVAAVAPHDSVERYTALGVDVRLGQARLISPWSVAITAADGSETVLTARAIVLATGAAPVIPALPGIDTVRVLTSETLWDALAEHPSPRPSLVVLGGGPIGCELAQALAQLGLPVTLLQRNDRLLPREDPEVGALLREVLERDGVRVHPGCRVERVRPVASGGVQVEAVVDGATLCVEADELLCAVGRQARLEGHGLEALGIPSGRTIDTDPHLQTLYPNIYAAGDAAGPWQFTHTAAHQAWYAAVNGLFDPVRFAVDGRVIPRTTFTDPEVARVGLNETEATARGVGFEVTRFPLAELDRAIVESAETGFVKVLTVPGRDRILGVTIVAEQAGELLAEFVLAMRWNLGLGKVMGAIHAYPTFSEANKYAAGAWKKAHAPQRTLALLERFHTWRRGGD</sequence>
<comment type="cofactor">
    <cofactor evidence="1">
        <name>FAD</name>
        <dbReference type="ChEBI" id="CHEBI:57692"/>
    </cofactor>
</comment>
<feature type="transmembrane region" description="Helical" evidence="10">
    <location>
        <begin position="206"/>
        <end position="229"/>
    </location>
</feature>
<evidence type="ECO:0000256" key="3">
    <source>
        <dbReference type="ARBA" id="ARBA00022630"/>
    </source>
</evidence>
<feature type="domain" description="Pyridine nucleotide-disulphide oxidoreductase dimerisation" evidence="11">
    <location>
        <begin position="595"/>
        <end position="703"/>
    </location>
</feature>
<gene>
    <name evidence="14" type="ORF">VB738_03965</name>
</gene>
<dbReference type="Proteomes" id="UP001304461">
    <property type="component" value="Unassembled WGS sequence"/>
</dbReference>
<dbReference type="PANTHER" id="PTHR43014:SF2">
    <property type="entry name" value="MERCURIC REDUCTASE"/>
    <property type="match status" value="1"/>
</dbReference>
<evidence type="ECO:0000256" key="10">
    <source>
        <dbReference type="SAM" id="Phobius"/>
    </source>
</evidence>
<dbReference type="Pfam" id="PF02852">
    <property type="entry name" value="Pyr_redox_dim"/>
    <property type="match status" value="1"/>
</dbReference>
<feature type="transmembrane region" description="Helical" evidence="10">
    <location>
        <begin position="90"/>
        <end position="116"/>
    </location>
</feature>
<feature type="transmembrane region" description="Helical" evidence="10">
    <location>
        <begin position="250"/>
        <end position="268"/>
    </location>
</feature>
<feature type="domain" description="VTT" evidence="13">
    <location>
        <begin position="81"/>
        <end position="195"/>
    </location>
</feature>
<dbReference type="EMBL" id="JAYGHX010000002">
    <property type="protein sequence ID" value="MEA5390413.1"/>
    <property type="molecule type" value="Genomic_DNA"/>
</dbReference>
<dbReference type="Pfam" id="PF09335">
    <property type="entry name" value="VTT_dom"/>
    <property type="match status" value="1"/>
</dbReference>
<keyword evidence="10" id="KW-1133">Transmembrane helix</keyword>
<evidence type="ECO:0000256" key="7">
    <source>
        <dbReference type="ARBA" id="ARBA00023157"/>
    </source>
</evidence>
<keyword evidence="10" id="KW-0472">Membrane</keyword>
<dbReference type="RefSeq" id="WP_323304518.1">
    <property type="nucleotide sequence ID" value="NZ_JAYGHX010000002.1"/>
</dbReference>
<comment type="caution">
    <text evidence="14">The sequence shown here is derived from an EMBL/GenBank/DDBJ whole genome shotgun (WGS) entry which is preliminary data.</text>
</comment>
<keyword evidence="7" id="KW-1015">Disulfide bond</keyword>
<proteinExistence type="inferred from homology"/>
<evidence type="ECO:0000259" key="12">
    <source>
        <dbReference type="Pfam" id="PF07992"/>
    </source>
</evidence>
<dbReference type="InterPro" id="IPR004099">
    <property type="entry name" value="Pyr_nucl-diS_OxRdtase_dimer"/>
</dbReference>
<dbReference type="Gene3D" id="3.30.390.30">
    <property type="match status" value="1"/>
</dbReference>
<feature type="transmembrane region" description="Helical" evidence="10">
    <location>
        <begin position="57"/>
        <end position="78"/>
    </location>
</feature>
<name>A0ABU5RRM7_9CYAN</name>
<keyword evidence="6 9" id="KW-0560">Oxidoreductase</keyword>
<keyword evidence="8 9" id="KW-0676">Redox-active center</keyword>
<reference evidence="14 15" key="1">
    <citation type="submission" date="2023-12" db="EMBL/GenBank/DDBJ databases">
        <title>Baltic Sea Cyanobacteria.</title>
        <authorList>
            <person name="Delbaje E."/>
            <person name="Fewer D.P."/>
            <person name="Shishido T.K."/>
        </authorList>
    </citation>
    <scope>NUCLEOTIDE SEQUENCE [LARGE SCALE GENOMIC DNA]</scope>
    <source>
        <strain evidence="14 15">UHCC 0139</strain>
    </source>
</reference>
<keyword evidence="5" id="KW-0521">NADP</keyword>
<evidence type="ECO:0000256" key="9">
    <source>
        <dbReference type="RuleBase" id="RU003691"/>
    </source>
</evidence>
<feature type="transmembrane region" description="Helical" evidence="10">
    <location>
        <begin position="12"/>
        <end position="36"/>
    </location>
</feature>
<evidence type="ECO:0000313" key="14">
    <source>
        <dbReference type="EMBL" id="MEA5390413.1"/>
    </source>
</evidence>
<keyword evidence="15" id="KW-1185">Reference proteome</keyword>
<keyword evidence="3 9" id="KW-0285">Flavoprotein</keyword>
<evidence type="ECO:0000313" key="15">
    <source>
        <dbReference type="Proteomes" id="UP001304461"/>
    </source>
</evidence>
<dbReference type="PROSITE" id="PS00076">
    <property type="entry name" value="PYRIDINE_REDOX_1"/>
    <property type="match status" value="1"/>
</dbReference>
<dbReference type="InterPro" id="IPR023753">
    <property type="entry name" value="FAD/NAD-binding_dom"/>
</dbReference>
<dbReference type="InterPro" id="IPR012999">
    <property type="entry name" value="Pyr_OxRdtase_I_AS"/>
</dbReference>
<evidence type="ECO:0000259" key="11">
    <source>
        <dbReference type="Pfam" id="PF02852"/>
    </source>
</evidence>
<dbReference type="PANTHER" id="PTHR43014">
    <property type="entry name" value="MERCURIC REDUCTASE"/>
    <property type="match status" value="1"/>
</dbReference>
<dbReference type="InterPro" id="IPR016156">
    <property type="entry name" value="FAD/NAD-linked_Rdtase_dimer_sf"/>
</dbReference>
<evidence type="ECO:0000256" key="1">
    <source>
        <dbReference type="ARBA" id="ARBA00001974"/>
    </source>
</evidence>
<evidence type="ECO:0000256" key="8">
    <source>
        <dbReference type="ARBA" id="ARBA00023284"/>
    </source>
</evidence>
<dbReference type="PRINTS" id="PR00411">
    <property type="entry name" value="PNDRDTASEI"/>
</dbReference>
<keyword evidence="10" id="KW-0812">Transmembrane</keyword>
<feature type="domain" description="FAD/NAD(P)-binding" evidence="12">
    <location>
        <begin position="250"/>
        <end position="574"/>
    </location>
</feature>
<dbReference type="Pfam" id="PF07992">
    <property type="entry name" value="Pyr_redox_2"/>
    <property type="match status" value="1"/>
</dbReference>
<dbReference type="SUPFAM" id="SSF51905">
    <property type="entry name" value="FAD/NAD(P)-binding domain"/>
    <property type="match status" value="1"/>
</dbReference>
<evidence type="ECO:0000256" key="2">
    <source>
        <dbReference type="ARBA" id="ARBA00007532"/>
    </source>
</evidence>
<feature type="transmembrane region" description="Helical" evidence="10">
    <location>
        <begin position="145"/>
        <end position="165"/>
    </location>
</feature>
<comment type="similarity">
    <text evidence="2 9">Belongs to the class-I pyridine nucleotide-disulfide oxidoreductase family.</text>
</comment>
<organism evidence="14 15">
    <name type="scientific">Cyanobium gracile UHCC 0139</name>
    <dbReference type="NCBI Taxonomy" id="3110308"/>
    <lineage>
        <taxon>Bacteria</taxon>
        <taxon>Bacillati</taxon>
        <taxon>Cyanobacteriota</taxon>
        <taxon>Cyanophyceae</taxon>
        <taxon>Synechococcales</taxon>
        <taxon>Prochlorococcaceae</taxon>
        <taxon>Cyanobium</taxon>
    </lineage>
</organism>
<evidence type="ECO:0000256" key="5">
    <source>
        <dbReference type="ARBA" id="ARBA00022857"/>
    </source>
</evidence>
<accession>A0ABU5RRM7</accession>
<dbReference type="SUPFAM" id="SSF55424">
    <property type="entry name" value="FAD/NAD-linked reductases, dimerisation (C-terminal) domain"/>
    <property type="match status" value="1"/>
</dbReference>
<evidence type="ECO:0000256" key="6">
    <source>
        <dbReference type="ARBA" id="ARBA00023002"/>
    </source>
</evidence>
<evidence type="ECO:0000256" key="4">
    <source>
        <dbReference type="ARBA" id="ARBA00022827"/>
    </source>
</evidence>
<dbReference type="InterPro" id="IPR036188">
    <property type="entry name" value="FAD/NAD-bd_sf"/>
</dbReference>